<keyword evidence="3" id="KW-0282">Flagellum</keyword>
<dbReference type="InterPro" id="IPR021136">
    <property type="entry name" value="Flagellar_hook_control-like_C"/>
</dbReference>
<name>A0A5M6I1R8_9HYPH</name>
<dbReference type="Gene3D" id="3.30.750.140">
    <property type="match status" value="1"/>
</dbReference>
<organism evidence="3 4">
    <name type="scientific">Blastochloris sulfoviridis</name>
    <dbReference type="NCBI Taxonomy" id="50712"/>
    <lineage>
        <taxon>Bacteria</taxon>
        <taxon>Pseudomonadati</taxon>
        <taxon>Pseudomonadota</taxon>
        <taxon>Alphaproteobacteria</taxon>
        <taxon>Hyphomicrobiales</taxon>
        <taxon>Blastochloridaceae</taxon>
        <taxon>Blastochloris</taxon>
    </lineage>
</organism>
<reference evidence="3 4" key="1">
    <citation type="submission" date="2019-09" db="EMBL/GenBank/DDBJ databases">
        <title>Draft Whole-Genome sequence of Blastochloris sulfoviridis DSM 729.</title>
        <authorList>
            <person name="Meyer T.E."/>
            <person name="Kyndt J.A."/>
        </authorList>
    </citation>
    <scope>NUCLEOTIDE SEQUENCE [LARGE SCALE GENOMIC DNA]</scope>
    <source>
        <strain evidence="3 4">DSM 729</strain>
    </source>
</reference>
<keyword evidence="3" id="KW-0966">Cell projection</keyword>
<feature type="region of interest" description="Disordered" evidence="1">
    <location>
        <begin position="259"/>
        <end position="278"/>
    </location>
</feature>
<dbReference type="InterPro" id="IPR038610">
    <property type="entry name" value="FliK-like_C_sf"/>
</dbReference>
<evidence type="ECO:0000313" key="4">
    <source>
        <dbReference type="Proteomes" id="UP000323886"/>
    </source>
</evidence>
<evidence type="ECO:0000259" key="2">
    <source>
        <dbReference type="Pfam" id="PF02120"/>
    </source>
</evidence>
<comment type="caution">
    <text evidence="3">The sequence shown here is derived from an EMBL/GenBank/DDBJ whole genome shotgun (WGS) entry which is preliminary data.</text>
</comment>
<dbReference type="EMBL" id="VWPL01000009">
    <property type="protein sequence ID" value="KAA5602144.1"/>
    <property type="molecule type" value="Genomic_DNA"/>
</dbReference>
<dbReference type="RefSeq" id="WP_150097001.1">
    <property type="nucleotide sequence ID" value="NZ_VWPL01000009.1"/>
</dbReference>
<sequence>MAVVEQVTPVGAITALPTTRGQIPALAAGLVVDARILALMDSGMVRLAIAGRVIEAATSAQLTPGQTVRMLVEEEGGALKLSVVERAPTSTLPHGEAARPAWPAAEAAPIPALSRALSGLMARQASLAPLFADLARLVEAPAGGRAPALPADVTAAATNLLGLRLQATDVGDPAQVLAAFLRSGVFHEAALRSGPANQPATTLRALLALLAQPADGTDPAAAPGGQSAPPADLKAALISLRAALVAALGEEAAHLSASMPATGEVARPPRRGTMPRGQPAVAPLIAEEAPPRDALRTLLAETEGALARLSLAQLACADAETMLPGRSDAPAQPAWTFEVPLVAEGRTSIAQIDIRPDDGHAPVGTEPSQGWSIRFSIDVEPVGPVHALLTLKGANLAVSLWAERPATAEMLQAGEGGFAAALAEQELTLDRLLVRNGRPDAPPPPTRHLVDRVT</sequence>
<dbReference type="Pfam" id="PF02120">
    <property type="entry name" value="Flg_hook"/>
    <property type="match status" value="1"/>
</dbReference>
<evidence type="ECO:0000313" key="3">
    <source>
        <dbReference type="EMBL" id="KAA5602144.1"/>
    </source>
</evidence>
<accession>A0A5M6I1R8</accession>
<proteinExistence type="predicted"/>
<protein>
    <submittedName>
        <fullName evidence="3">Flagellar hook-length control protein FliK</fullName>
    </submittedName>
</protein>
<dbReference type="OrthoDB" id="7941698at2"/>
<dbReference type="Proteomes" id="UP000323886">
    <property type="component" value="Unassembled WGS sequence"/>
</dbReference>
<keyword evidence="4" id="KW-1185">Reference proteome</keyword>
<gene>
    <name evidence="3" type="ORF">F1193_07180</name>
</gene>
<dbReference type="AlphaFoldDB" id="A0A5M6I1R8"/>
<keyword evidence="3" id="KW-0969">Cilium</keyword>
<feature type="domain" description="Flagellar hook-length control protein-like C-terminal" evidence="2">
    <location>
        <begin position="367"/>
        <end position="440"/>
    </location>
</feature>
<evidence type="ECO:0000256" key="1">
    <source>
        <dbReference type="SAM" id="MobiDB-lite"/>
    </source>
</evidence>